<organism evidence="8 9">
    <name type="scientific">Candidatus Opimibacter skivensis</name>
    <dbReference type="NCBI Taxonomy" id="2982028"/>
    <lineage>
        <taxon>Bacteria</taxon>
        <taxon>Pseudomonadati</taxon>
        <taxon>Bacteroidota</taxon>
        <taxon>Saprospiria</taxon>
        <taxon>Saprospirales</taxon>
        <taxon>Saprospiraceae</taxon>
        <taxon>Candidatus Opimibacter</taxon>
    </lineage>
</organism>
<gene>
    <name evidence="8" type="ORF">IPP15_20400</name>
</gene>
<protein>
    <submittedName>
        <fullName evidence="8">Response regulator transcription factor</fullName>
    </submittedName>
</protein>
<dbReference type="CDD" id="cd17574">
    <property type="entry name" value="REC_OmpR"/>
    <property type="match status" value="1"/>
</dbReference>
<dbReference type="PROSITE" id="PS50110">
    <property type="entry name" value="RESPONSE_REGULATORY"/>
    <property type="match status" value="1"/>
</dbReference>
<keyword evidence="2" id="KW-0902">Two-component regulatory system</keyword>
<dbReference type="CDD" id="cd00383">
    <property type="entry name" value="trans_reg_C"/>
    <property type="match status" value="1"/>
</dbReference>
<evidence type="ECO:0000313" key="8">
    <source>
        <dbReference type="EMBL" id="MBK9984692.1"/>
    </source>
</evidence>
<sequence>MTKILYVEDEEVLAMLVRDHLVKNGYEVYWTANGNEAEALFKKVQPDLCILDVMLPGKSGFEIGQVIRQHNKTIPIIFLTAKSESKDVVEGFKSGGNDYLKKPFSLEELMARIGNLLAMSGKSKPDQFKIGDLSFDPIRMTIENGNETVTLSHRENELLKMFIDRVGSPVERKEILLHVWGDDHFFNSRNLDVYITRLRKYLKMDPGVQLLTLKGVGYQLVDN</sequence>
<dbReference type="PROSITE" id="PS51755">
    <property type="entry name" value="OMPR_PHOB"/>
    <property type="match status" value="1"/>
</dbReference>
<evidence type="ECO:0000256" key="3">
    <source>
        <dbReference type="ARBA" id="ARBA00023125"/>
    </source>
</evidence>
<evidence type="ECO:0000256" key="1">
    <source>
        <dbReference type="ARBA" id="ARBA00022553"/>
    </source>
</evidence>
<dbReference type="GO" id="GO:0000156">
    <property type="term" value="F:phosphorelay response regulator activity"/>
    <property type="evidence" value="ECO:0007669"/>
    <property type="project" value="TreeGrafter"/>
</dbReference>
<evidence type="ECO:0000256" key="2">
    <source>
        <dbReference type="ARBA" id="ARBA00023012"/>
    </source>
</evidence>
<dbReference type="Proteomes" id="UP000808337">
    <property type="component" value="Unassembled WGS sequence"/>
</dbReference>
<dbReference type="SMART" id="SM00448">
    <property type="entry name" value="REC"/>
    <property type="match status" value="1"/>
</dbReference>
<dbReference type="PANTHER" id="PTHR48111">
    <property type="entry name" value="REGULATOR OF RPOS"/>
    <property type="match status" value="1"/>
</dbReference>
<dbReference type="InterPro" id="IPR011006">
    <property type="entry name" value="CheY-like_superfamily"/>
</dbReference>
<dbReference type="Gene3D" id="3.40.50.2300">
    <property type="match status" value="1"/>
</dbReference>
<dbReference type="SMART" id="SM00862">
    <property type="entry name" value="Trans_reg_C"/>
    <property type="match status" value="1"/>
</dbReference>
<name>A0A9D7SX43_9BACT</name>
<evidence type="ECO:0000256" key="5">
    <source>
        <dbReference type="PROSITE-ProRule" id="PRU01091"/>
    </source>
</evidence>
<comment type="caution">
    <text evidence="8">The sequence shown here is derived from an EMBL/GenBank/DDBJ whole genome shotgun (WGS) entry which is preliminary data.</text>
</comment>
<dbReference type="Gene3D" id="6.10.250.690">
    <property type="match status" value="1"/>
</dbReference>
<feature type="DNA-binding region" description="OmpR/PhoB-type" evidence="5">
    <location>
        <begin position="125"/>
        <end position="222"/>
    </location>
</feature>
<dbReference type="InterPro" id="IPR001867">
    <property type="entry name" value="OmpR/PhoB-type_DNA-bd"/>
</dbReference>
<accession>A0A9D7SX43</accession>
<dbReference type="PANTHER" id="PTHR48111:SF40">
    <property type="entry name" value="PHOSPHATE REGULON TRANSCRIPTIONAL REGULATORY PROTEIN PHOB"/>
    <property type="match status" value="1"/>
</dbReference>
<dbReference type="InterPro" id="IPR039420">
    <property type="entry name" value="WalR-like"/>
</dbReference>
<proteinExistence type="predicted"/>
<reference evidence="8 9" key="1">
    <citation type="submission" date="2020-10" db="EMBL/GenBank/DDBJ databases">
        <title>Connecting structure to function with the recovery of over 1000 high-quality activated sludge metagenome-assembled genomes encoding full-length rRNA genes using long-read sequencing.</title>
        <authorList>
            <person name="Singleton C.M."/>
            <person name="Petriglieri F."/>
            <person name="Kristensen J.M."/>
            <person name="Kirkegaard R.H."/>
            <person name="Michaelsen T.Y."/>
            <person name="Andersen M.H."/>
            <person name="Karst S.M."/>
            <person name="Dueholm M.S."/>
            <person name="Nielsen P.H."/>
            <person name="Albertsen M."/>
        </authorList>
    </citation>
    <scope>NUCLEOTIDE SEQUENCE [LARGE SCALE GENOMIC DNA]</scope>
    <source>
        <strain evidence="8">Ribe_18-Q3-R11-54_MAXAC.273</strain>
    </source>
</reference>
<dbReference type="Gene3D" id="1.10.10.10">
    <property type="entry name" value="Winged helix-like DNA-binding domain superfamily/Winged helix DNA-binding domain"/>
    <property type="match status" value="1"/>
</dbReference>
<keyword evidence="1 4" id="KW-0597">Phosphoprotein</keyword>
<dbReference type="GO" id="GO:0000976">
    <property type="term" value="F:transcription cis-regulatory region binding"/>
    <property type="evidence" value="ECO:0007669"/>
    <property type="project" value="TreeGrafter"/>
</dbReference>
<dbReference type="Pfam" id="PF00072">
    <property type="entry name" value="Response_reg"/>
    <property type="match status" value="1"/>
</dbReference>
<dbReference type="InterPro" id="IPR036388">
    <property type="entry name" value="WH-like_DNA-bd_sf"/>
</dbReference>
<feature type="domain" description="OmpR/PhoB-type" evidence="7">
    <location>
        <begin position="125"/>
        <end position="222"/>
    </location>
</feature>
<evidence type="ECO:0000259" key="6">
    <source>
        <dbReference type="PROSITE" id="PS50110"/>
    </source>
</evidence>
<evidence type="ECO:0000256" key="4">
    <source>
        <dbReference type="PROSITE-ProRule" id="PRU00169"/>
    </source>
</evidence>
<feature type="modified residue" description="4-aspartylphosphate" evidence="4">
    <location>
        <position position="52"/>
    </location>
</feature>
<dbReference type="AlphaFoldDB" id="A0A9D7SX43"/>
<dbReference type="GO" id="GO:0006355">
    <property type="term" value="P:regulation of DNA-templated transcription"/>
    <property type="evidence" value="ECO:0007669"/>
    <property type="project" value="InterPro"/>
</dbReference>
<dbReference type="EMBL" id="JADKGY010000031">
    <property type="protein sequence ID" value="MBK9984692.1"/>
    <property type="molecule type" value="Genomic_DNA"/>
</dbReference>
<dbReference type="SUPFAM" id="SSF52172">
    <property type="entry name" value="CheY-like"/>
    <property type="match status" value="1"/>
</dbReference>
<evidence type="ECO:0000313" key="9">
    <source>
        <dbReference type="Proteomes" id="UP000808337"/>
    </source>
</evidence>
<evidence type="ECO:0000259" key="7">
    <source>
        <dbReference type="PROSITE" id="PS51755"/>
    </source>
</evidence>
<dbReference type="Pfam" id="PF00486">
    <property type="entry name" value="Trans_reg_C"/>
    <property type="match status" value="1"/>
</dbReference>
<dbReference type="InterPro" id="IPR001789">
    <property type="entry name" value="Sig_transdc_resp-reg_receiver"/>
</dbReference>
<dbReference type="GO" id="GO:0005829">
    <property type="term" value="C:cytosol"/>
    <property type="evidence" value="ECO:0007669"/>
    <property type="project" value="TreeGrafter"/>
</dbReference>
<dbReference type="SUPFAM" id="SSF46894">
    <property type="entry name" value="C-terminal effector domain of the bipartite response regulators"/>
    <property type="match status" value="1"/>
</dbReference>
<feature type="domain" description="Response regulatory" evidence="6">
    <location>
        <begin position="3"/>
        <end position="117"/>
    </location>
</feature>
<dbReference type="GO" id="GO:0032993">
    <property type="term" value="C:protein-DNA complex"/>
    <property type="evidence" value="ECO:0007669"/>
    <property type="project" value="TreeGrafter"/>
</dbReference>
<keyword evidence="3 5" id="KW-0238">DNA-binding</keyword>
<dbReference type="InterPro" id="IPR016032">
    <property type="entry name" value="Sig_transdc_resp-reg_C-effctor"/>
</dbReference>